<proteinExistence type="predicted"/>
<sequence length="250" mass="27592">MSRHHDFPTLRLHPDETCVPSAHPECVSLQDSRTFHDGCNAHGNHIALDAASFGMVLKIATKGGHNDTLDIPSRASRRTKRCRMNDDDVEFLGNSFRNGARCAGVAINADERGTMTWPVPSSDLLKCIHHFTSQYYAARGLLFHQSRAYRREVRQGRARVAQAADSVADADNPLAEGVGQGGNELWNDEDITKNKESSSGKCRTFPESNLDMYKAFDGSALIAIGMPRIPFACVMLNDKKACCSKSTYRC</sequence>
<evidence type="ECO:0000313" key="1">
    <source>
        <dbReference type="EMBL" id="KAI9449048.1"/>
    </source>
</evidence>
<organism evidence="1 2">
    <name type="scientific">Russula earlei</name>
    <dbReference type="NCBI Taxonomy" id="71964"/>
    <lineage>
        <taxon>Eukaryota</taxon>
        <taxon>Fungi</taxon>
        <taxon>Dikarya</taxon>
        <taxon>Basidiomycota</taxon>
        <taxon>Agaricomycotina</taxon>
        <taxon>Agaricomycetes</taxon>
        <taxon>Russulales</taxon>
        <taxon>Russulaceae</taxon>
        <taxon>Russula</taxon>
    </lineage>
</organism>
<accession>A0ACC0TTY0</accession>
<protein>
    <submittedName>
        <fullName evidence="1">Uncharacterized protein</fullName>
    </submittedName>
</protein>
<evidence type="ECO:0000313" key="2">
    <source>
        <dbReference type="Proteomes" id="UP001207468"/>
    </source>
</evidence>
<dbReference type="Proteomes" id="UP001207468">
    <property type="component" value="Unassembled WGS sequence"/>
</dbReference>
<gene>
    <name evidence="1" type="ORF">F5148DRAFT_1248723</name>
</gene>
<keyword evidence="2" id="KW-1185">Reference proteome</keyword>
<name>A0ACC0TTY0_9AGAM</name>
<dbReference type="EMBL" id="JAGFNK010000532">
    <property type="protein sequence ID" value="KAI9449048.1"/>
    <property type="molecule type" value="Genomic_DNA"/>
</dbReference>
<reference evidence="1" key="1">
    <citation type="submission" date="2021-03" db="EMBL/GenBank/DDBJ databases">
        <title>Evolutionary priming and transition to the ectomycorrhizal habit in an iconic lineage of mushroom-forming fungi: is preadaptation a requirement?</title>
        <authorList>
            <consortium name="DOE Joint Genome Institute"/>
            <person name="Looney B.P."/>
            <person name="Miyauchi S."/>
            <person name="Morin E."/>
            <person name="Drula E."/>
            <person name="Courty P.E."/>
            <person name="Chicoki N."/>
            <person name="Fauchery L."/>
            <person name="Kohler A."/>
            <person name="Kuo A."/>
            <person name="LaButti K."/>
            <person name="Pangilinan J."/>
            <person name="Lipzen A."/>
            <person name="Riley R."/>
            <person name="Andreopoulos W."/>
            <person name="He G."/>
            <person name="Johnson J."/>
            <person name="Barry K.W."/>
            <person name="Grigoriev I.V."/>
            <person name="Nagy L."/>
            <person name="Hibbett D."/>
            <person name="Henrissat B."/>
            <person name="Matheny P.B."/>
            <person name="Labbe J."/>
            <person name="Martin A.F."/>
        </authorList>
    </citation>
    <scope>NUCLEOTIDE SEQUENCE</scope>
    <source>
        <strain evidence="1">BPL698</strain>
    </source>
</reference>
<comment type="caution">
    <text evidence="1">The sequence shown here is derived from an EMBL/GenBank/DDBJ whole genome shotgun (WGS) entry which is preliminary data.</text>
</comment>